<keyword evidence="3 6" id="KW-0812">Transmembrane</keyword>
<dbReference type="EMBL" id="CP146203">
    <property type="protein sequence ID" value="XBH23241.1"/>
    <property type="molecule type" value="Genomic_DNA"/>
</dbReference>
<accession>A0AAU7E0V3</accession>
<dbReference type="GO" id="GO:0005886">
    <property type="term" value="C:plasma membrane"/>
    <property type="evidence" value="ECO:0007669"/>
    <property type="project" value="UniProtKB-SubCell"/>
</dbReference>
<dbReference type="GO" id="GO:0006865">
    <property type="term" value="P:amino acid transport"/>
    <property type="evidence" value="ECO:0007669"/>
    <property type="project" value="InterPro"/>
</dbReference>
<keyword evidence="5 6" id="KW-0472">Membrane</keyword>
<keyword evidence="4 6" id="KW-1133">Transmembrane helix</keyword>
<protein>
    <submittedName>
        <fullName evidence="7">LysE family transporter</fullName>
    </submittedName>
</protein>
<dbReference type="Pfam" id="PF01810">
    <property type="entry name" value="LysE"/>
    <property type="match status" value="1"/>
</dbReference>
<reference evidence="7" key="1">
    <citation type="submission" date="2024-02" db="EMBL/GenBank/DDBJ databases">
        <title>Tomenella chthoni gen. nov. sp. nov., a member of the family Jonesiaceae isolated from bat guano.</title>
        <authorList>
            <person name="Miller S.L."/>
            <person name="King J."/>
            <person name="Sankaranarayanan K."/>
            <person name="Lawson P.A."/>
        </authorList>
    </citation>
    <scope>NUCLEOTIDE SEQUENCE</scope>
    <source>
        <strain evidence="7">BS-20</strain>
    </source>
</reference>
<proteinExistence type="predicted"/>
<keyword evidence="2" id="KW-1003">Cell membrane</keyword>
<evidence type="ECO:0000256" key="5">
    <source>
        <dbReference type="ARBA" id="ARBA00023136"/>
    </source>
</evidence>
<dbReference type="InterPro" id="IPR001123">
    <property type="entry name" value="LeuE-type"/>
</dbReference>
<evidence type="ECO:0000313" key="7">
    <source>
        <dbReference type="EMBL" id="XBH23241.1"/>
    </source>
</evidence>
<evidence type="ECO:0000256" key="3">
    <source>
        <dbReference type="ARBA" id="ARBA00022692"/>
    </source>
</evidence>
<evidence type="ECO:0000256" key="6">
    <source>
        <dbReference type="SAM" id="Phobius"/>
    </source>
</evidence>
<sequence length="89" mass="9690">MGIASGLLNPKNALFYLSLAAALTYAPPQTLVAYGTWMFAIVLTWDLFIAFMFGSKRTLTRLERLIPLLTKISGGFLMIFGVSMIAAIG</sequence>
<feature type="transmembrane region" description="Helical" evidence="6">
    <location>
        <begin position="34"/>
        <end position="53"/>
    </location>
</feature>
<feature type="transmembrane region" description="Helical" evidence="6">
    <location>
        <begin position="65"/>
        <end position="88"/>
    </location>
</feature>
<comment type="subcellular location">
    <subcellularLocation>
        <location evidence="1">Cell membrane</location>
        <topology evidence="1">Multi-pass membrane protein</topology>
    </subcellularLocation>
</comment>
<evidence type="ECO:0000256" key="4">
    <source>
        <dbReference type="ARBA" id="ARBA00022989"/>
    </source>
</evidence>
<gene>
    <name evidence="7" type="ORF">V5R04_14770</name>
</gene>
<name>A0AAU7E0V3_9MICO</name>
<evidence type="ECO:0000256" key="1">
    <source>
        <dbReference type="ARBA" id="ARBA00004651"/>
    </source>
</evidence>
<organism evidence="7">
    <name type="scientific">Jonesiaceae bacterium BS-20</name>
    <dbReference type="NCBI Taxonomy" id="3120821"/>
    <lineage>
        <taxon>Bacteria</taxon>
        <taxon>Bacillati</taxon>
        <taxon>Actinomycetota</taxon>
        <taxon>Actinomycetes</taxon>
        <taxon>Micrococcales</taxon>
        <taxon>Jonesiaceae</taxon>
    </lineage>
</organism>
<dbReference type="AlphaFoldDB" id="A0AAU7E0V3"/>
<evidence type="ECO:0000256" key="2">
    <source>
        <dbReference type="ARBA" id="ARBA00022475"/>
    </source>
</evidence>